<dbReference type="EMBL" id="CAJPVJ010007399">
    <property type="protein sequence ID" value="CAG2171204.1"/>
    <property type="molecule type" value="Genomic_DNA"/>
</dbReference>
<evidence type="ECO:0000313" key="6">
    <source>
        <dbReference type="EMBL" id="CAD7654017.1"/>
    </source>
</evidence>
<feature type="transmembrane region" description="Helical" evidence="4">
    <location>
        <begin position="67"/>
        <end position="86"/>
    </location>
</feature>
<comment type="subcellular location">
    <subcellularLocation>
        <location evidence="4">Membrane</location>
        <topology evidence="4">Multi-pass membrane protein</topology>
    </subcellularLocation>
</comment>
<organism evidence="6">
    <name type="scientific">Oppiella nova</name>
    <dbReference type="NCBI Taxonomy" id="334625"/>
    <lineage>
        <taxon>Eukaryota</taxon>
        <taxon>Metazoa</taxon>
        <taxon>Ecdysozoa</taxon>
        <taxon>Arthropoda</taxon>
        <taxon>Chelicerata</taxon>
        <taxon>Arachnida</taxon>
        <taxon>Acari</taxon>
        <taxon>Acariformes</taxon>
        <taxon>Sarcoptiformes</taxon>
        <taxon>Oribatida</taxon>
        <taxon>Brachypylina</taxon>
        <taxon>Oppioidea</taxon>
        <taxon>Oppiidae</taxon>
        <taxon>Oppiella</taxon>
    </lineage>
</organism>
<accession>A0A7R9M831</accession>
<feature type="transmembrane region" description="Helical" evidence="4">
    <location>
        <begin position="176"/>
        <end position="195"/>
    </location>
</feature>
<proteinExistence type="inferred from homology"/>
<dbReference type="PANTHER" id="PTHR12483">
    <property type="entry name" value="SOLUTE CARRIER FAMILY 31 COPPER TRANSPORTERS"/>
    <property type="match status" value="1"/>
</dbReference>
<dbReference type="OrthoDB" id="161814at2759"/>
<keyword evidence="2 4" id="KW-1133">Transmembrane helix</keyword>
<dbReference type="GO" id="GO:0005375">
    <property type="term" value="F:copper ion transmembrane transporter activity"/>
    <property type="evidence" value="ECO:0007669"/>
    <property type="project" value="UniProtKB-UniRule"/>
</dbReference>
<keyword evidence="3 4" id="KW-0472">Membrane</keyword>
<keyword evidence="4" id="KW-0813">Transport</keyword>
<reference evidence="6" key="1">
    <citation type="submission" date="2020-11" db="EMBL/GenBank/DDBJ databases">
        <authorList>
            <person name="Tran Van P."/>
        </authorList>
    </citation>
    <scope>NUCLEOTIDE SEQUENCE</scope>
</reference>
<dbReference type="EMBL" id="OC922224">
    <property type="protein sequence ID" value="CAD7654017.1"/>
    <property type="molecule type" value="Genomic_DNA"/>
</dbReference>
<keyword evidence="4" id="KW-0406">Ion transport</keyword>
<evidence type="ECO:0000256" key="1">
    <source>
        <dbReference type="ARBA" id="ARBA00022692"/>
    </source>
</evidence>
<keyword evidence="1 4" id="KW-0812">Transmembrane</keyword>
<dbReference type="PANTHER" id="PTHR12483:SF115">
    <property type="entry name" value="COPPER TRANSPORT PROTEIN"/>
    <property type="match status" value="1"/>
</dbReference>
<name>A0A7R9M831_9ACAR</name>
<feature type="region of interest" description="Disordered" evidence="5">
    <location>
        <begin position="110"/>
        <end position="130"/>
    </location>
</feature>
<keyword evidence="4" id="KW-0186">Copper</keyword>
<gene>
    <name evidence="6" type="ORF">ONB1V03_LOCUS10667</name>
</gene>
<dbReference type="InterPro" id="IPR007274">
    <property type="entry name" value="Cop_transporter"/>
</dbReference>
<dbReference type="GO" id="GO:0016020">
    <property type="term" value="C:membrane"/>
    <property type="evidence" value="ECO:0007669"/>
    <property type="project" value="UniProtKB-SubCell"/>
</dbReference>
<protein>
    <recommendedName>
        <fullName evidence="4">Copper transport protein</fullName>
    </recommendedName>
</protein>
<feature type="transmembrane region" description="Helical" evidence="4">
    <location>
        <begin position="148"/>
        <end position="170"/>
    </location>
</feature>
<evidence type="ECO:0000256" key="4">
    <source>
        <dbReference type="RuleBase" id="RU367022"/>
    </source>
</evidence>
<evidence type="ECO:0000313" key="7">
    <source>
        <dbReference type="Proteomes" id="UP000728032"/>
    </source>
</evidence>
<sequence length="211" mass="23460">MIGMTMDPTMVMPTMDPTMDMPTMDPTMVMPTSGGGGMDMDMGMKMYFHTGYEKMVLFEKWVATTDGAMFGVCVFFFVLAVVYESLKYYRQVHSSKALSLLGGHVHEENGTAASSTTTQDSGPSAADKYESPLTTTRDRIVRPAIKRLSVAHLWQTFLHILQVFISYLLMLAVMTFNVWICLSIILGAGVGYFLVGSQKPNTYSAFEDHCH</sequence>
<dbReference type="AlphaFoldDB" id="A0A7R9M831"/>
<keyword evidence="7" id="KW-1185">Reference proteome</keyword>
<evidence type="ECO:0000256" key="5">
    <source>
        <dbReference type="SAM" id="MobiDB-lite"/>
    </source>
</evidence>
<evidence type="ECO:0000256" key="2">
    <source>
        <dbReference type="ARBA" id="ARBA00022989"/>
    </source>
</evidence>
<dbReference type="Pfam" id="PF04145">
    <property type="entry name" value="Ctr"/>
    <property type="match status" value="1"/>
</dbReference>
<dbReference type="Proteomes" id="UP000728032">
    <property type="component" value="Unassembled WGS sequence"/>
</dbReference>
<comment type="similarity">
    <text evidence="4">Belongs to the copper transporter (Ctr) (TC 1.A.56) family. SLC31A subfamily.</text>
</comment>
<feature type="compositionally biased region" description="Polar residues" evidence="5">
    <location>
        <begin position="111"/>
        <end position="122"/>
    </location>
</feature>
<keyword evidence="4" id="KW-0187">Copper transport</keyword>
<evidence type="ECO:0000256" key="3">
    <source>
        <dbReference type="ARBA" id="ARBA00023136"/>
    </source>
</evidence>